<dbReference type="GO" id="GO:0110001">
    <property type="term" value="C:toxin-antitoxin complex"/>
    <property type="evidence" value="ECO:0007669"/>
    <property type="project" value="InterPro"/>
</dbReference>
<keyword evidence="3" id="KW-0378">Hydrolase</keyword>
<dbReference type="Gene3D" id="1.20.120.580">
    <property type="entry name" value="bsu32300-like"/>
    <property type="match status" value="1"/>
</dbReference>
<reference evidence="6" key="1">
    <citation type="submission" date="2017-09" db="EMBL/GenBank/DDBJ databases">
        <title>Depth-based differentiation of microbial function through sediment-hosted aquifers and enrichment of novel symbionts in the deep terrestrial subsurface.</title>
        <authorList>
            <person name="Probst A.J."/>
            <person name="Ladd B."/>
            <person name="Jarett J.K."/>
            <person name="Geller-Mcgrath D.E."/>
            <person name="Sieber C.M.K."/>
            <person name="Emerson J.B."/>
            <person name="Anantharaman K."/>
            <person name="Thomas B.C."/>
            <person name="Malmstrom R."/>
            <person name="Stieglmeier M."/>
            <person name="Klingl A."/>
            <person name="Woyke T."/>
            <person name="Ryan C.M."/>
            <person name="Banfield J.F."/>
        </authorList>
    </citation>
    <scope>NUCLEOTIDE SEQUENCE [LARGE SCALE GENOMIC DNA]</scope>
</reference>
<evidence type="ECO:0000313" key="5">
    <source>
        <dbReference type="EMBL" id="PJC31104.1"/>
    </source>
</evidence>
<accession>A0A2M8EY33</accession>
<comment type="similarity">
    <text evidence="4">Belongs to the HepT RNase toxin family.</text>
</comment>
<dbReference type="InterPro" id="IPR008201">
    <property type="entry name" value="HepT-like"/>
</dbReference>
<evidence type="ECO:0000256" key="2">
    <source>
        <dbReference type="ARBA" id="ARBA00022722"/>
    </source>
</evidence>
<name>A0A2M8EY33_9BACT</name>
<dbReference type="InterPro" id="IPR052379">
    <property type="entry name" value="Type_VII_TA_RNase"/>
</dbReference>
<dbReference type="InterPro" id="IPR037038">
    <property type="entry name" value="HepT-like_sf"/>
</dbReference>
<keyword evidence="1" id="KW-1277">Toxin-antitoxin system</keyword>
<evidence type="ECO:0000256" key="3">
    <source>
        <dbReference type="ARBA" id="ARBA00022801"/>
    </source>
</evidence>
<dbReference type="Proteomes" id="UP000231383">
    <property type="component" value="Unassembled WGS sequence"/>
</dbReference>
<sequence length="145" mass="17100">MLNADLIKTKIDYIIQDLARLSSYKDISFQEYSDDQMIQATIERFLERIVNRALDINQHIILMEIQPEITNPIEYFETFIALSNLKIYDKAFADEIAKSAGFRNMLAHNYDDMDPKIIFDSIQSALEHYPKYCSYILKFLEKENN</sequence>
<protein>
    <recommendedName>
        <fullName evidence="7">DUF86 domain-containing protein</fullName>
    </recommendedName>
</protein>
<gene>
    <name evidence="5" type="ORF">CO051_04360</name>
</gene>
<evidence type="ECO:0000256" key="1">
    <source>
        <dbReference type="ARBA" id="ARBA00022649"/>
    </source>
</evidence>
<dbReference type="GO" id="GO:0016787">
    <property type="term" value="F:hydrolase activity"/>
    <property type="evidence" value="ECO:0007669"/>
    <property type="project" value="UniProtKB-KW"/>
</dbReference>
<dbReference type="EMBL" id="PFSC01000120">
    <property type="protein sequence ID" value="PJC31104.1"/>
    <property type="molecule type" value="Genomic_DNA"/>
</dbReference>
<dbReference type="Pfam" id="PF01934">
    <property type="entry name" value="HepT-like"/>
    <property type="match status" value="1"/>
</dbReference>
<comment type="caution">
    <text evidence="5">The sequence shown here is derived from an EMBL/GenBank/DDBJ whole genome shotgun (WGS) entry which is preliminary data.</text>
</comment>
<dbReference type="GO" id="GO:0004540">
    <property type="term" value="F:RNA nuclease activity"/>
    <property type="evidence" value="ECO:0007669"/>
    <property type="project" value="InterPro"/>
</dbReference>
<evidence type="ECO:0008006" key="7">
    <source>
        <dbReference type="Google" id="ProtNLM"/>
    </source>
</evidence>
<dbReference type="PANTHER" id="PTHR33397">
    <property type="entry name" value="UPF0331 PROTEIN YUTE"/>
    <property type="match status" value="1"/>
</dbReference>
<proteinExistence type="inferred from homology"/>
<dbReference type="PANTHER" id="PTHR33397:SF3">
    <property type="entry name" value="MRNA NUCLEASE HEPT"/>
    <property type="match status" value="1"/>
</dbReference>
<evidence type="ECO:0000256" key="4">
    <source>
        <dbReference type="ARBA" id="ARBA00024207"/>
    </source>
</evidence>
<keyword evidence="2" id="KW-0540">Nuclease</keyword>
<dbReference type="NCBIfam" id="NF047751">
    <property type="entry name" value="HepT_toxin"/>
    <property type="match status" value="1"/>
</dbReference>
<evidence type="ECO:0000313" key="6">
    <source>
        <dbReference type="Proteomes" id="UP000231383"/>
    </source>
</evidence>
<organism evidence="5 6">
    <name type="scientific">Candidatus Roizmanbacteria bacterium CG_4_9_14_0_2_um_filter_39_13</name>
    <dbReference type="NCBI Taxonomy" id="1974839"/>
    <lineage>
        <taxon>Bacteria</taxon>
        <taxon>Candidatus Roizmaniibacteriota</taxon>
    </lineage>
</organism>
<dbReference type="AlphaFoldDB" id="A0A2M8EY33"/>